<dbReference type="GO" id="GO:0005886">
    <property type="term" value="C:plasma membrane"/>
    <property type="evidence" value="ECO:0007669"/>
    <property type="project" value="UniProtKB-SubCell"/>
</dbReference>
<keyword evidence="3" id="KW-1003">Cell membrane</keyword>
<dbReference type="InterPro" id="IPR007387">
    <property type="entry name" value="TRAP_DctQ"/>
</dbReference>
<evidence type="ECO:0000256" key="6">
    <source>
        <dbReference type="ARBA" id="ARBA00022989"/>
    </source>
</evidence>
<evidence type="ECO:0000313" key="11">
    <source>
        <dbReference type="EMBL" id="APE45993.1"/>
    </source>
</evidence>
<proteinExistence type="inferred from homology"/>
<sequence length="169" mass="18773">MSFRSSLGLFEHRLAAIGAGTALTLMMLISVASVVGRYVLHTDLIPGAYNIIERVIFPLLVFWALPAAHRESLFPRLELLADSLPARGAAAVSVFVLLVELAIYAVLVWFVFWFAVDAIQTGRQMQVGTGFWPLWPVVIFVPFAFGLMVIEMLRVIWVDLRRLTGQADG</sequence>
<evidence type="ECO:0000256" key="1">
    <source>
        <dbReference type="ARBA" id="ARBA00004429"/>
    </source>
</evidence>
<feature type="transmembrane region" description="Helical" evidence="9">
    <location>
        <begin position="47"/>
        <end position="68"/>
    </location>
</feature>
<name>A0A1J0WNP0_9RHOB</name>
<dbReference type="EMBL" id="CP018080">
    <property type="protein sequence ID" value="APE45993.1"/>
    <property type="molecule type" value="Genomic_DNA"/>
</dbReference>
<dbReference type="PANTHER" id="PTHR35011:SF10">
    <property type="entry name" value="TRAP TRANSPORTER SMALL PERMEASE PROTEIN"/>
    <property type="match status" value="1"/>
</dbReference>
<dbReference type="RefSeq" id="WP_071974304.1">
    <property type="nucleotide sequence ID" value="NZ_CP018080.1"/>
</dbReference>
<gene>
    <name evidence="11" type="ORF">BOO69_20790</name>
</gene>
<evidence type="ECO:0000256" key="4">
    <source>
        <dbReference type="ARBA" id="ARBA00022519"/>
    </source>
</evidence>
<evidence type="ECO:0000256" key="7">
    <source>
        <dbReference type="ARBA" id="ARBA00023136"/>
    </source>
</evidence>
<dbReference type="PANTHER" id="PTHR35011">
    <property type="entry name" value="2,3-DIKETO-L-GULONATE TRAP TRANSPORTER SMALL PERMEASE PROTEIN YIAM"/>
    <property type="match status" value="1"/>
</dbReference>
<keyword evidence="11" id="KW-0614">Plasmid</keyword>
<comment type="function">
    <text evidence="9">Part of the tripartite ATP-independent periplasmic (TRAP) transport system.</text>
</comment>
<dbReference type="AlphaFoldDB" id="A0A1J0WNP0"/>
<dbReference type="InterPro" id="IPR055348">
    <property type="entry name" value="DctQ"/>
</dbReference>
<evidence type="ECO:0000313" key="12">
    <source>
        <dbReference type="Proteomes" id="UP000181897"/>
    </source>
</evidence>
<geneLocation type="plasmid" evidence="11 12">
    <name>unnamed4</name>
</geneLocation>
<keyword evidence="4 9" id="KW-0997">Cell inner membrane</keyword>
<keyword evidence="5 9" id="KW-0812">Transmembrane</keyword>
<dbReference type="Pfam" id="PF04290">
    <property type="entry name" value="DctQ"/>
    <property type="match status" value="1"/>
</dbReference>
<keyword evidence="7 9" id="KW-0472">Membrane</keyword>
<organism evidence="11 12">
    <name type="scientific">Sulfitobacter alexandrii</name>
    <dbReference type="NCBI Taxonomy" id="1917485"/>
    <lineage>
        <taxon>Bacteria</taxon>
        <taxon>Pseudomonadati</taxon>
        <taxon>Pseudomonadota</taxon>
        <taxon>Alphaproteobacteria</taxon>
        <taxon>Rhodobacterales</taxon>
        <taxon>Roseobacteraceae</taxon>
        <taxon>Sulfitobacter</taxon>
    </lineage>
</organism>
<keyword evidence="2 9" id="KW-0813">Transport</keyword>
<dbReference type="GO" id="GO:0022857">
    <property type="term" value="F:transmembrane transporter activity"/>
    <property type="evidence" value="ECO:0007669"/>
    <property type="project" value="UniProtKB-UniRule"/>
</dbReference>
<feature type="transmembrane region" description="Helical" evidence="9">
    <location>
        <begin position="89"/>
        <end position="114"/>
    </location>
</feature>
<dbReference type="Proteomes" id="UP000181897">
    <property type="component" value="Plasmid unnamed4"/>
</dbReference>
<evidence type="ECO:0000256" key="9">
    <source>
        <dbReference type="RuleBase" id="RU369079"/>
    </source>
</evidence>
<comment type="similarity">
    <text evidence="8 9">Belongs to the TRAP transporter small permease family.</text>
</comment>
<keyword evidence="12" id="KW-1185">Reference proteome</keyword>
<dbReference type="GO" id="GO:0015740">
    <property type="term" value="P:C4-dicarboxylate transport"/>
    <property type="evidence" value="ECO:0007669"/>
    <property type="project" value="TreeGrafter"/>
</dbReference>
<comment type="subunit">
    <text evidence="9">The complex comprises the extracytoplasmic solute receptor protein and the two transmembrane proteins.</text>
</comment>
<dbReference type="KEGG" id="suam:BOO69_20790"/>
<feature type="transmembrane region" description="Helical" evidence="9">
    <location>
        <begin position="134"/>
        <end position="153"/>
    </location>
</feature>
<evidence type="ECO:0000256" key="8">
    <source>
        <dbReference type="ARBA" id="ARBA00038436"/>
    </source>
</evidence>
<feature type="transmembrane region" description="Helical" evidence="9">
    <location>
        <begin position="12"/>
        <end position="35"/>
    </location>
</feature>
<evidence type="ECO:0000256" key="5">
    <source>
        <dbReference type="ARBA" id="ARBA00022692"/>
    </source>
</evidence>
<protein>
    <recommendedName>
        <fullName evidence="9">TRAP transporter small permease protein</fullName>
    </recommendedName>
</protein>
<accession>A0A1J0WNP0</accession>
<keyword evidence="6 9" id="KW-1133">Transmembrane helix</keyword>
<dbReference type="OrthoDB" id="7866619at2"/>
<evidence type="ECO:0000259" key="10">
    <source>
        <dbReference type="Pfam" id="PF04290"/>
    </source>
</evidence>
<comment type="subcellular location">
    <subcellularLocation>
        <location evidence="1 9">Cell inner membrane</location>
        <topology evidence="1 9">Multi-pass membrane protein</topology>
    </subcellularLocation>
</comment>
<evidence type="ECO:0000256" key="2">
    <source>
        <dbReference type="ARBA" id="ARBA00022448"/>
    </source>
</evidence>
<feature type="domain" description="Tripartite ATP-independent periplasmic transporters DctQ component" evidence="10">
    <location>
        <begin position="26"/>
        <end position="161"/>
    </location>
</feature>
<evidence type="ECO:0000256" key="3">
    <source>
        <dbReference type="ARBA" id="ARBA00022475"/>
    </source>
</evidence>
<reference evidence="11 12" key="1">
    <citation type="submission" date="2016-11" db="EMBL/GenBank/DDBJ databases">
        <title>Complete genome sequence of Sulfitobacter sp. AM1-D1, a toxic bacteria associated with marine dinoflagellate Alexandrium minutum in East China Sea.</title>
        <authorList>
            <person name="Yang Q."/>
            <person name="Zhang X."/>
            <person name="Tian X."/>
        </authorList>
    </citation>
    <scope>NUCLEOTIDE SEQUENCE [LARGE SCALE GENOMIC DNA]</scope>
    <source>
        <strain evidence="11 12">AM1-D1</strain>
        <plasmid evidence="11 12">unnamed4</plasmid>
    </source>
</reference>